<dbReference type="AlphaFoldDB" id="A0A382W4J8"/>
<keyword evidence="1" id="KW-1133">Transmembrane helix</keyword>
<reference evidence="2" key="1">
    <citation type="submission" date="2018-05" db="EMBL/GenBank/DDBJ databases">
        <authorList>
            <person name="Lanie J.A."/>
            <person name="Ng W.-L."/>
            <person name="Kazmierczak K.M."/>
            <person name="Andrzejewski T.M."/>
            <person name="Davidsen T.M."/>
            <person name="Wayne K.J."/>
            <person name="Tettelin H."/>
            <person name="Glass J.I."/>
            <person name="Rusch D."/>
            <person name="Podicherti R."/>
            <person name="Tsui H.-C.T."/>
            <person name="Winkler M.E."/>
        </authorList>
    </citation>
    <scope>NUCLEOTIDE SEQUENCE</scope>
</reference>
<evidence type="ECO:0000313" key="2">
    <source>
        <dbReference type="EMBL" id="SVD53669.1"/>
    </source>
</evidence>
<keyword evidence="1" id="KW-0472">Membrane</keyword>
<gene>
    <name evidence="2" type="ORF">METZ01_LOCUS406523</name>
</gene>
<feature type="transmembrane region" description="Helical" evidence="1">
    <location>
        <begin position="39"/>
        <end position="59"/>
    </location>
</feature>
<name>A0A382W4J8_9ZZZZ</name>
<dbReference type="EMBL" id="UINC01156957">
    <property type="protein sequence ID" value="SVD53669.1"/>
    <property type="molecule type" value="Genomic_DNA"/>
</dbReference>
<feature type="transmembrane region" description="Helical" evidence="1">
    <location>
        <begin position="12"/>
        <end position="33"/>
    </location>
</feature>
<keyword evidence="1" id="KW-0812">Transmembrane</keyword>
<accession>A0A382W4J8</accession>
<organism evidence="2">
    <name type="scientific">marine metagenome</name>
    <dbReference type="NCBI Taxonomy" id="408172"/>
    <lineage>
        <taxon>unclassified sequences</taxon>
        <taxon>metagenomes</taxon>
        <taxon>ecological metagenomes</taxon>
    </lineage>
</organism>
<proteinExistence type="predicted"/>
<protein>
    <submittedName>
        <fullName evidence="2">Uncharacterized protein</fullName>
    </submittedName>
</protein>
<sequence>MKNERRSVWLWLWIVFSVLWALFFFVVAIFVFIEEKDVGSSLVLLIGAFAVPMFVYGLGKAIAWTNRGFVDTEKFKKGDEYPSSHLYPPYFVIRLRLSQSNLSSCRVVGYALRILRLRIGDKRWVALRSCCLHLLAFRLFRAARGQSVTSSECFSRRIAL</sequence>
<evidence type="ECO:0000256" key="1">
    <source>
        <dbReference type="SAM" id="Phobius"/>
    </source>
</evidence>